<name>A0A7S9XHK8_9VIRU</name>
<evidence type="ECO:0000259" key="4">
    <source>
        <dbReference type="SMART" id="SM00154"/>
    </source>
</evidence>
<dbReference type="SMART" id="SM00154">
    <property type="entry name" value="ZnF_AN1"/>
    <property type="match status" value="1"/>
</dbReference>
<sequence length="64" mass="7500">MRCYSCNKKLNTLEGLTNKCKCGNHYCSKHLFYTEHDCTFDYIVDYKEKATSNIVNLTNKVIKI</sequence>
<evidence type="ECO:0000313" key="5">
    <source>
        <dbReference type="EMBL" id="QPI16735.1"/>
    </source>
</evidence>
<dbReference type="InterPro" id="IPR035896">
    <property type="entry name" value="AN1-like_Znf"/>
</dbReference>
<dbReference type="SUPFAM" id="SSF118310">
    <property type="entry name" value="AN1-like Zinc finger"/>
    <property type="match status" value="1"/>
</dbReference>
<dbReference type="InterPro" id="IPR000058">
    <property type="entry name" value="Znf_AN1"/>
</dbReference>
<evidence type="ECO:0000256" key="2">
    <source>
        <dbReference type="ARBA" id="ARBA00022771"/>
    </source>
</evidence>
<proteinExistence type="predicted"/>
<accession>A0A7S9XHK8</accession>
<reference evidence="5" key="1">
    <citation type="submission" date="2020-08" db="EMBL/GenBank/DDBJ databases">
        <title>Bridging the membrane lipid divide: bacteria of the FCB group superphylum have the potential to synthesize archaeal ether lipids.</title>
        <authorList>
            <person name="Villanueva L."/>
            <person name="von Meijenfeldt F.A.B."/>
            <person name="Westbye A.B."/>
            <person name="Yadav S."/>
            <person name="Hopmans E.C."/>
            <person name="Dutilh B.E."/>
            <person name="Sinninghe Damste J.S."/>
        </authorList>
    </citation>
    <scope>NUCLEOTIDE SEQUENCE</scope>
    <source>
        <strain evidence="5">NIOZ-UU159</strain>
    </source>
</reference>
<keyword evidence="1" id="KW-0479">Metal-binding</keyword>
<dbReference type="EMBL" id="MW030598">
    <property type="protein sequence ID" value="QPI16735.1"/>
    <property type="molecule type" value="Genomic_DNA"/>
</dbReference>
<evidence type="ECO:0000256" key="3">
    <source>
        <dbReference type="ARBA" id="ARBA00022833"/>
    </source>
</evidence>
<keyword evidence="3" id="KW-0862">Zinc</keyword>
<protein>
    <submittedName>
        <fullName evidence="5">AN1-like zinc finger protein</fullName>
    </submittedName>
</protein>
<feature type="domain" description="AN1-type" evidence="4">
    <location>
        <begin position="3"/>
        <end position="43"/>
    </location>
</feature>
<evidence type="ECO:0000256" key="1">
    <source>
        <dbReference type="ARBA" id="ARBA00022723"/>
    </source>
</evidence>
<keyword evidence="2" id="KW-0863">Zinc-finger</keyword>
<dbReference type="Gene3D" id="4.10.1110.10">
    <property type="entry name" value="AN1-like Zinc finger"/>
    <property type="match status" value="1"/>
</dbReference>
<organism evidence="5">
    <name type="scientific">Virus NIOZ-UU159</name>
    <dbReference type="NCBI Taxonomy" id="2763270"/>
    <lineage>
        <taxon>Viruses</taxon>
    </lineage>
</organism>
<dbReference type="GO" id="GO:0008270">
    <property type="term" value="F:zinc ion binding"/>
    <property type="evidence" value="ECO:0007669"/>
    <property type="project" value="UniProtKB-KW"/>
</dbReference>
<dbReference type="Pfam" id="PF01428">
    <property type="entry name" value="zf-AN1"/>
    <property type="match status" value="1"/>
</dbReference>
<gene>
    <name evidence="5" type="ORF">NIOZUU159_00230</name>
</gene>